<evidence type="ECO:0000313" key="3">
    <source>
        <dbReference type="Proteomes" id="UP001148185"/>
    </source>
</evidence>
<comment type="caution">
    <text evidence="2">The sequence shown here is derived from an EMBL/GenBank/DDBJ whole genome shotgun (WGS) entry which is preliminary data.</text>
</comment>
<dbReference type="InterPro" id="IPR000073">
    <property type="entry name" value="AB_hydrolase_1"/>
</dbReference>
<feature type="non-terminal residue" evidence="2">
    <location>
        <position position="135"/>
    </location>
</feature>
<dbReference type="PANTHER" id="PTHR43798:SF33">
    <property type="entry name" value="HYDROLASE, PUTATIVE (AFU_ORTHOLOGUE AFUA_2G14860)-RELATED"/>
    <property type="match status" value="1"/>
</dbReference>
<dbReference type="GO" id="GO:0047372">
    <property type="term" value="F:monoacylglycerol lipase activity"/>
    <property type="evidence" value="ECO:0007669"/>
    <property type="project" value="TreeGrafter"/>
</dbReference>
<gene>
    <name evidence="2" type="ORF">M5G27_31735</name>
</gene>
<keyword evidence="2" id="KW-0378">Hydrolase</keyword>
<organism evidence="2 3">
    <name type="scientific">Pseudomonas shahriarae</name>
    <dbReference type="NCBI Taxonomy" id="2745512"/>
    <lineage>
        <taxon>Bacteria</taxon>
        <taxon>Pseudomonadati</taxon>
        <taxon>Pseudomonadota</taxon>
        <taxon>Gammaproteobacteria</taxon>
        <taxon>Pseudomonadales</taxon>
        <taxon>Pseudomonadaceae</taxon>
        <taxon>Pseudomonas</taxon>
    </lineage>
</organism>
<dbReference type="InterPro" id="IPR050266">
    <property type="entry name" value="AB_hydrolase_sf"/>
</dbReference>
<dbReference type="EMBL" id="JAMDHA010000093">
    <property type="protein sequence ID" value="MDD1012007.1"/>
    <property type="molecule type" value="Genomic_DNA"/>
</dbReference>
<dbReference type="SUPFAM" id="SSF53474">
    <property type="entry name" value="alpha/beta-Hydrolases"/>
    <property type="match status" value="1"/>
</dbReference>
<dbReference type="InterPro" id="IPR029058">
    <property type="entry name" value="AB_hydrolase_fold"/>
</dbReference>
<dbReference type="GO" id="GO:0046464">
    <property type="term" value="P:acylglycerol catabolic process"/>
    <property type="evidence" value="ECO:0007669"/>
    <property type="project" value="TreeGrafter"/>
</dbReference>
<dbReference type="RefSeq" id="WP_273878612.1">
    <property type="nucleotide sequence ID" value="NZ_JAMDHA010000093.1"/>
</dbReference>
<sequence>MISQISENHTYIDGHKIAFREQGEGSPVILIHGIPTNSLMWQSVMPKLATRHRVIALDLLNYGQSEKPKNADVSINAQSRMIVKFMNALGVRRADVVAHDIGGGIAQLIAVNYPLNSTHKCNAHPCMHFVRRLPA</sequence>
<reference evidence="2 3" key="1">
    <citation type="submission" date="2022-05" db="EMBL/GenBank/DDBJ databases">
        <title>Novel Pseudomonas spp. Isolated from a Rainbow Trout Aquaculture Facility.</title>
        <authorList>
            <person name="Testerman T."/>
            <person name="Graf J."/>
        </authorList>
    </citation>
    <scope>NUCLEOTIDE SEQUENCE [LARGE SCALE GENOMIC DNA]</scope>
    <source>
        <strain evidence="2 3">ID1042</strain>
    </source>
</reference>
<dbReference type="Pfam" id="PF00561">
    <property type="entry name" value="Abhydrolase_1"/>
    <property type="match status" value="1"/>
</dbReference>
<dbReference type="PANTHER" id="PTHR43798">
    <property type="entry name" value="MONOACYLGLYCEROL LIPASE"/>
    <property type="match status" value="1"/>
</dbReference>
<proteinExistence type="predicted"/>
<keyword evidence="3" id="KW-1185">Reference proteome</keyword>
<protein>
    <submittedName>
        <fullName evidence="2">Alpha/beta fold hydrolase</fullName>
    </submittedName>
</protein>
<name>A0A9X4C843_9PSED</name>
<evidence type="ECO:0000259" key="1">
    <source>
        <dbReference type="Pfam" id="PF00561"/>
    </source>
</evidence>
<dbReference type="AlphaFoldDB" id="A0A9X4C843"/>
<dbReference type="GO" id="GO:0016020">
    <property type="term" value="C:membrane"/>
    <property type="evidence" value="ECO:0007669"/>
    <property type="project" value="TreeGrafter"/>
</dbReference>
<accession>A0A9X4C843</accession>
<dbReference type="Gene3D" id="3.40.50.1820">
    <property type="entry name" value="alpha/beta hydrolase"/>
    <property type="match status" value="1"/>
</dbReference>
<feature type="domain" description="AB hydrolase-1" evidence="1">
    <location>
        <begin position="27"/>
        <end position="114"/>
    </location>
</feature>
<dbReference type="Proteomes" id="UP001148185">
    <property type="component" value="Unassembled WGS sequence"/>
</dbReference>
<evidence type="ECO:0000313" key="2">
    <source>
        <dbReference type="EMBL" id="MDD1012007.1"/>
    </source>
</evidence>